<evidence type="ECO:0008006" key="4">
    <source>
        <dbReference type="Google" id="ProtNLM"/>
    </source>
</evidence>
<reference evidence="3" key="1">
    <citation type="submission" date="2018-05" db="EMBL/GenBank/DDBJ databases">
        <authorList>
            <person name="Lanie J.A."/>
            <person name="Ng W.-L."/>
            <person name="Kazmierczak K.M."/>
            <person name="Andrzejewski T.M."/>
            <person name="Davidsen T.M."/>
            <person name="Wayne K.J."/>
            <person name="Tettelin H."/>
            <person name="Glass J.I."/>
            <person name="Rusch D."/>
            <person name="Podicherti R."/>
            <person name="Tsui H.-C.T."/>
            <person name="Winkler M.E."/>
        </authorList>
    </citation>
    <scope>NUCLEOTIDE SEQUENCE</scope>
</reference>
<dbReference type="AlphaFoldDB" id="A0A381Y9T5"/>
<dbReference type="SUPFAM" id="SSF51161">
    <property type="entry name" value="Trimeric LpxA-like enzymes"/>
    <property type="match status" value="2"/>
</dbReference>
<dbReference type="PROSITE" id="PS00101">
    <property type="entry name" value="HEXAPEP_TRANSFERASES"/>
    <property type="match status" value="1"/>
</dbReference>
<feature type="region of interest" description="Disordered" evidence="2">
    <location>
        <begin position="9"/>
        <end position="28"/>
    </location>
</feature>
<dbReference type="EMBL" id="UINC01017713">
    <property type="protein sequence ID" value="SVA73764.1"/>
    <property type="molecule type" value="Genomic_DNA"/>
</dbReference>
<dbReference type="InterPro" id="IPR018357">
    <property type="entry name" value="Hexapep_transf_CS"/>
</dbReference>
<dbReference type="InterPro" id="IPR011004">
    <property type="entry name" value="Trimer_LpxA-like_sf"/>
</dbReference>
<dbReference type="CDD" id="cd04647">
    <property type="entry name" value="LbH_MAT_like"/>
    <property type="match status" value="1"/>
</dbReference>
<keyword evidence="1" id="KW-0808">Transferase</keyword>
<gene>
    <name evidence="3" type="ORF">METZ01_LOCUS126618</name>
</gene>
<evidence type="ECO:0000313" key="3">
    <source>
        <dbReference type="EMBL" id="SVA73764.1"/>
    </source>
</evidence>
<dbReference type="PANTHER" id="PTHR23416:SF78">
    <property type="entry name" value="LIPOPOLYSACCHARIDE BIOSYNTHESIS O-ACETYL TRANSFERASE WBBJ-RELATED"/>
    <property type="match status" value="1"/>
</dbReference>
<feature type="non-terminal residue" evidence="3">
    <location>
        <position position="1"/>
    </location>
</feature>
<dbReference type="InterPro" id="IPR001451">
    <property type="entry name" value="Hexapep"/>
</dbReference>
<sequence length="281" mass="30051">VVYCRRTLVTPSEPPSAAASGSTQSDTTDRQITVIQEELFAPGQSKLRKYANLVVGQQGFWPLVRYEAITLLCLSVPGALGLFLRMKLYPRLLGRVGRNVTFGQNVVLRHPHKIRIGNDVHIDDNCLLDAKGADNDGITIGNGVFVGRNTIVSCKNGDIEIDDRANIGFNCEIFSGGRVRLGKNTLVAAYTYLVGGDHLHDRTDAPVLDQVRVAQGIDVDDNVWLGAHVVVADGARIGHDAIVGAGAVVRGEIPPFQIAAGVPAQIVRDRRPGNGSASSSA</sequence>
<proteinExistence type="predicted"/>
<dbReference type="Pfam" id="PF00132">
    <property type="entry name" value="Hexapep"/>
    <property type="match status" value="1"/>
</dbReference>
<dbReference type="Gene3D" id="2.160.10.10">
    <property type="entry name" value="Hexapeptide repeat proteins"/>
    <property type="match status" value="2"/>
</dbReference>
<dbReference type="InterPro" id="IPR051159">
    <property type="entry name" value="Hexapeptide_acetyltransf"/>
</dbReference>
<accession>A0A381Y9T5</accession>
<dbReference type="GO" id="GO:0016740">
    <property type="term" value="F:transferase activity"/>
    <property type="evidence" value="ECO:0007669"/>
    <property type="project" value="UniProtKB-KW"/>
</dbReference>
<evidence type="ECO:0000256" key="1">
    <source>
        <dbReference type="ARBA" id="ARBA00022679"/>
    </source>
</evidence>
<organism evidence="3">
    <name type="scientific">marine metagenome</name>
    <dbReference type="NCBI Taxonomy" id="408172"/>
    <lineage>
        <taxon>unclassified sequences</taxon>
        <taxon>metagenomes</taxon>
        <taxon>ecological metagenomes</taxon>
    </lineage>
</organism>
<name>A0A381Y9T5_9ZZZZ</name>
<protein>
    <recommendedName>
        <fullName evidence="4">Acetyltransferase</fullName>
    </recommendedName>
</protein>
<dbReference type="PANTHER" id="PTHR23416">
    <property type="entry name" value="SIALIC ACID SYNTHASE-RELATED"/>
    <property type="match status" value="1"/>
</dbReference>
<evidence type="ECO:0000256" key="2">
    <source>
        <dbReference type="SAM" id="MobiDB-lite"/>
    </source>
</evidence>